<dbReference type="RefSeq" id="WP_406791295.1">
    <property type="nucleotide sequence ID" value="NZ_JBJHZX010000007.1"/>
</dbReference>
<evidence type="ECO:0008006" key="3">
    <source>
        <dbReference type="Google" id="ProtNLM"/>
    </source>
</evidence>
<dbReference type="Proteomes" id="UP001623660">
    <property type="component" value="Unassembled WGS sequence"/>
</dbReference>
<accession>A0ABW8SIV6</accession>
<gene>
    <name evidence="1" type="ORF">ACJDU8_06270</name>
</gene>
<protein>
    <recommendedName>
        <fullName evidence="3">Bacteriocin</fullName>
    </recommendedName>
</protein>
<proteinExistence type="predicted"/>
<reference evidence="1 2" key="1">
    <citation type="submission" date="2024-11" db="EMBL/GenBank/DDBJ databases">
        <authorList>
            <person name="Heng Y.C."/>
            <person name="Lim A.C.H."/>
            <person name="Lee J.K.Y."/>
            <person name="Kittelmann S."/>
        </authorList>
    </citation>
    <scope>NUCLEOTIDE SEQUENCE [LARGE SCALE GENOMIC DNA]</scope>
    <source>
        <strain evidence="1 2">WILCCON 0269</strain>
    </source>
</reference>
<keyword evidence="2" id="KW-1185">Reference proteome</keyword>
<dbReference type="EMBL" id="JBJHZX010000007">
    <property type="protein sequence ID" value="MFL0195171.1"/>
    <property type="molecule type" value="Genomic_DNA"/>
</dbReference>
<organism evidence="1 2">
    <name type="scientific">Candidatus Clostridium eludens</name>
    <dbReference type="NCBI Taxonomy" id="3381663"/>
    <lineage>
        <taxon>Bacteria</taxon>
        <taxon>Bacillati</taxon>
        <taxon>Bacillota</taxon>
        <taxon>Clostridia</taxon>
        <taxon>Eubacteriales</taxon>
        <taxon>Clostridiaceae</taxon>
        <taxon>Clostridium</taxon>
    </lineage>
</organism>
<evidence type="ECO:0000313" key="2">
    <source>
        <dbReference type="Proteomes" id="UP001623660"/>
    </source>
</evidence>
<evidence type="ECO:0000313" key="1">
    <source>
        <dbReference type="EMBL" id="MFL0195171.1"/>
    </source>
</evidence>
<comment type="caution">
    <text evidence="1">The sequence shown here is derived from an EMBL/GenBank/DDBJ whole genome shotgun (WGS) entry which is preliminary data.</text>
</comment>
<name>A0ABW8SIV6_9CLOT</name>
<sequence>MKLIIIKTHMVNWIKNIAHGSKPTASGYTTAGHCPNFATRCCLTCDKCWKNYHGTK</sequence>